<feature type="topological domain" description="Cytoplasmic" evidence="7">
    <location>
        <begin position="1"/>
        <end position="152"/>
    </location>
</feature>
<keyword evidence="6" id="KW-0539">Nucleus</keyword>
<dbReference type="GO" id="GO:0031965">
    <property type="term" value="C:nuclear membrane"/>
    <property type="evidence" value="ECO:0007669"/>
    <property type="project" value="UniProtKB-SubCell"/>
</dbReference>
<dbReference type="STRING" id="37653.A0A0L8I857"/>
<evidence type="ECO:0000256" key="9">
    <source>
        <dbReference type="SAM" id="Phobius"/>
    </source>
</evidence>
<comment type="subcellular location">
    <subcellularLocation>
        <location evidence="1">Nucleus membrane</location>
    </subcellularLocation>
</comment>
<keyword evidence="5 7" id="KW-0472">Membrane</keyword>
<dbReference type="EMBL" id="KQ416274">
    <property type="protein sequence ID" value="KOF97632.1"/>
    <property type="molecule type" value="Genomic_DNA"/>
</dbReference>
<reference evidence="11" key="1">
    <citation type="submission" date="2015-07" db="EMBL/GenBank/DDBJ databases">
        <title>MeaNS - Measles Nucleotide Surveillance Program.</title>
        <authorList>
            <person name="Tran T."/>
            <person name="Druce J."/>
        </authorList>
    </citation>
    <scope>NUCLEOTIDE SEQUENCE</scope>
    <source>
        <strain evidence="11">UCB-OBI-ISO-001</strain>
        <tissue evidence="11">Gonad</tissue>
    </source>
</reference>
<dbReference type="SMART" id="SM01249">
    <property type="entry name" value="KASH"/>
    <property type="match status" value="1"/>
</dbReference>
<evidence type="ECO:0000256" key="4">
    <source>
        <dbReference type="ARBA" id="ARBA00022989"/>
    </source>
</evidence>
<feature type="region of interest" description="Disordered" evidence="8">
    <location>
        <begin position="1"/>
        <end position="94"/>
    </location>
</feature>
<dbReference type="Pfam" id="PF10541">
    <property type="entry name" value="KASH"/>
    <property type="match status" value="1"/>
</dbReference>
<protein>
    <recommendedName>
        <fullName evidence="10">KASH domain-containing protein</fullName>
    </recommendedName>
</protein>
<evidence type="ECO:0000259" key="10">
    <source>
        <dbReference type="PROSITE" id="PS51049"/>
    </source>
</evidence>
<comment type="similarity">
    <text evidence="2">Belongs to the nesprin family.</text>
</comment>
<feature type="transmembrane region" description="Helical" evidence="9">
    <location>
        <begin position="154"/>
        <end position="173"/>
    </location>
</feature>
<feature type="topological domain" description="Perinuclear space" evidence="7">
    <location>
        <begin position="174"/>
        <end position="203"/>
    </location>
</feature>
<feature type="compositionally biased region" description="Basic and acidic residues" evidence="8">
    <location>
        <begin position="8"/>
        <end position="20"/>
    </location>
</feature>
<evidence type="ECO:0000256" key="5">
    <source>
        <dbReference type="ARBA" id="ARBA00023136"/>
    </source>
</evidence>
<feature type="domain" description="KASH" evidence="10">
    <location>
        <begin position="144"/>
        <end position="203"/>
    </location>
</feature>
<evidence type="ECO:0000256" key="2">
    <source>
        <dbReference type="ARBA" id="ARBA00008619"/>
    </source>
</evidence>
<feature type="compositionally biased region" description="Polar residues" evidence="8">
    <location>
        <begin position="52"/>
        <end position="66"/>
    </location>
</feature>
<dbReference type="PANTHER" id="PTHR21524:SF6">
    <property type="entry name" value="SPECTRIN REPEAT CONTAINING, NUCLEAR ENVELOPE 1"/>
    <property type="match status" value="1"/>
</dbReference>
<evidence type="ECO:0000256" key="7">
    <source>
        <dbReference type="PROSITE-ProRule" id="PRU00385"/>
    </source>
</evidence>
<organism evidence="11">
    <name type="scientific">Octopus bimaculoides</name>
    <name type="common">California two-spotted octopus</name>
    <dbReference type="NCBI Taxonomy" id="37653"/>
    <lineage>
        <taxon>Eukaryota</taxon>
        <taxon>Metazoa</taxon>
        <taxon>Spiralia</taxon>
        <taxon>Lophotrochozoa</taxon>
        <taxon>Mollusca</taxon>
        <taxon>Cephalopoda</taxon>
        <taxon>Coleoidea</taxon>
        <taxon>Octopodiformes</taxon>
        <taxon>Octopoda</taxon>
        <taxon>Incirrata</taxon>
        <taxon>Octopodidae</taxon>
        <taxon>Octopus</taxon>
    </lineage>
</organism>
<sequence>GDTYNGNKIEEIKKEVEKSENQPTDSGRSPVAESSDSSMRSRVLPPIIPVTLSRSSRESSPATETVPSPIIPAGPKVMPGPSVVSRKKKKTSSARQLFVKTPKSMKLKAAKTTLQDETDISIKPLAPVLIPDEESVESPGTCCSSFCRRAVRAALPLQILLLLLLGLASLLPMTQEDYSCALSNNMRRSLTSMLHYTDGPPPT</sequence>
<name>A0A0L8I857_OCTBM</name>
<dbReference type="PROSITE" id="PS51049">
    <property type="entry name" value="KASH"/>
    <property type="match status" value="1"/>
</dbReference>
<accession>A0A0L8I857</accession>
<evidence type="ECO:0000256" key="3">
    <source>
        <dbReference type="ARBA" id="ARBA00022692"/>
    </source>
</evidence>
<dbReference type="InterPro" id="IPR012315">
    <property type="entry name" value="KASH"/>
</dbReference>
<evidence type="ECO:0000256" key="1">
    <source>
        <dbReference type="ARBA" id="ARBA00004126"/>
    </source>
</evidence>
<evidence type="ECO:0000256" key="8">
    <source>
        <dbReference type="SAM" id="MobiDB-lite"/>
    </source>
</evidence>
<keyword evidence="4 9" id="KW-1133">Transmembrane helix</keyword>
<feature type="non-terminal residue" evidence="11">
    <location>
        <position position="1"/>
    </location>
</feature>
<evidence type="ECO:0000313" key="11">
    <source>
        <dbReference type="EMBL" id="KOF97632.1"/>
    </source>
</evidence>
<feature type="compositionally biased region" description="Polar residues" evidence="8">
    <location>
        <begin position="21"/>
        <end position="40"/>
    </location>
</feature>
<gene>
    <name evidence="11" type="ORF">OCBIM_22028899mg</name>
</gene>
<evidence type="ECO:0000256" key="6">
    <source>
        <dbReference type="ARBA" id="ARBA00023242"/>
    </source>
</evidence>
<proteinExistence type="inferred from homology"/>
<keyword evidence="3 7" id="KW-0812">Transmembrane</keyword>
<dbReference type="AlphaFoldDB" id="A0A0L8I857"/>
<dbReference type="OrthoDB" id="18740at2759"/>
<dbReference type="PANTHER" id="PTHR21524">
    <property type="entry name" value="SPECTRIN REPEAT CONTAINING NUCLEAR ENVELOPE PROTEIN 2"/>
    <property type="match status" value="1"/>
</dbReference>